<feature type="transmembrane region" description="Helical" evidence="11">
    <location>
        <begin position="187"/>
        <end position="206"/>
    </location>
</feature>
<dbReference type="InterPro" id="IPR050375">
    <property type="entry name" value="MFS_TsgA-like"/>
</dbReference>
<evidence type="ECO:0000313" key="14">
    <source>
        <dbReference type="Proteomes" id="UP000262210"/>
    </source>
</evidence>
<dbReference type="InterPro" id="IPR036259">
    <property type="entry name" value="MFS_trans_sf"/>
</dbReference>
<evidence type="ECO:0000256" key="5">
    <source>
        <dbReference type="ARBA" id="ARBA00022475"/>
    </source>
</evidence>
<sequence>MLAEKTVAPPQAGARATANLRWAFILVTSLFFMWGLSYGLLDVLNKHFQETLHVTKAQSGLLQAAYFGAYFLVALPAGYFMDKKGYKAGILIGLCLYALGALLFLPAASANSFGMFLFALFVIACGLGCLETAANPYATVLGDPQGAERRLNLSQSFNGLGQFIGPMIGGTLFFSATQGTSSGDQSAVKMTYVAIAVLVLLIAFLFSRTRLPDIREEEQPEHGEIAQGLWQHKHFVGGVITQFFYVAAQVGVGAFFINYATEHWRDVSNQSASYLLSIAMICFMVGRFFSTWLMGRIKPATLLMFYSLINIVLCGVVMLSIEGVSVVALIAVFFFMSIMFPTIFALGVKNMGKHTKRASSFMIMAIVGGAIMPYFMGALADRYSTAWSYLLPLLCFAVVFVYCLQQRRR</sequence>
<feature type="transmembrane region" description="Helical" evidence="11">
    <location>
        <begin position="155"/>
        <end position="175"/>
    </location>
</feature>
<dbReference type="GO" id="GO:1904659">
    <property type="term" value="P:D-glucose transmembrane transport"/>
    <property type="evidence" value="ECO:0007669"/>
    <property type="project" value="InterPro"/>
</dbReference>
<dbReference type="GO" id="GO:0055056">
    <property type="term" value="F:D-glucose transmembrane transporter activity"/>
    <property type="evidence" value="ECO:0007669"/>
    <property type="project" value="InterPro"/>
</dbReference>
<evidence type="ECO:0000256" key="9">
    <source>
        <dbReference type="ARBA" id="ARBA00022989"/>
    </source>
</evidence>
<dbReference type="SUPFAM" id="SSF103473">
    <property type="entry name" value="MFS general substrate transporter"/>
    <property type="match status" value="1"/>
</dbReference>
<keyword evidence="5" id="KW-1003">Cell membrane</keyword>
<evidence type="ECO:0000256" key="11">
    <source>
        <dbReference type="SAM" id="Phobius"/>
    </source>
</evidence>
<feature type="transmembrane region" description="Helical" evidence="11">
    <location>
        <begin position="360"/>
        <end position="380"/>
    </location>
</feature>
<dbReference type="AlphaFoldDB" id="A0A9C7QXH6"/>
<feature type="transmembrane region" description="Helical" evidence="11">
    <location>
        <begin position="235"/>
        <end position="260"/>
    </location>
</feature>
<dbReference type="GO" id="GO:0005886">
    <property type="term" value="C:plasma membrane"/>
    <property type="evidence" value="ECO:0007669"/>
    <property type="project" value="UniProtKB-SubCell"/>
</dbReference>
<feature type="transmembrane region" description="Helical" evidence="11">
    <location>
        <begin position="61"/>
        <end position="81"/>
    </location>
</feature>
<evidence type="ECO:0000256" key="10">
    <source>
        <dbReference type="ARBA" id="ARBA00023136"/>
    </source>
</evidence>
<dbReference type="RefSeq" id="WP_278431650.1">
    <property type="nucleotide sequence ID" value="NZ_DPSM01000024.1"/>
</dbReference>
<dbReference type="GO" id="GO:0015535">
    <property type="term" value="F:fucose:proton symporter activity"/>
    <property type="evidence" value="ECO:0007669"/>
    <property type="project" value="InterPro"/>
</dbReference>
<accession>A0A9C7QXH6</accession>
<organism evidence="13 14">
    <name type="scientific">Serratia grimesii</name>
    <dbReference type="NCBI Taxonomy" id="82995"/>
    <lineage>
        <taxon>Bacteria</taxon>
        <taxon>Pseudomonadati</taxon>
        <taxon>Pseudomonadota</taxon>
        <taxon>Gammaproteobacteria</taxon>
        <taxon>Enterobacterales</taxon>
        <taxon>Yersiniaceae</taxon>
        <taxon>Serratia</taxon>
    </lineage>
</organism>
<feature type="transmembrane region" description="Helical" evidence="11">
    <location>
        <begin position="272"/>
        <end position="290"/>
    </location>
</feature>
<dbReference type="InterPro" id="IPR005964">
    <property type="entry name" value="Glc/Gal_transptr_bac"/>
</dbReference>
<feature type="transmembrane region" description="Helical" evidence="11">
    <location>
        <begin position="327"/>
        <end position="348"/>
    </location>
</feature>
<protein>
    <submittedName>
        <fullName evidence="13">L-fucose:H+ symporter permease</fullName>
    </submittedName>
</protein>
<name>A0A9C7QXH6_9GAMM</name>
<evidence type="ECO:0000256" key="1">
    <source>
        <dbReference type="ARBA" id="ARBA00003321"/>
    </source>
</evidence>
<dbReference type="InterPro" id="IPR020846">
    <property type="entry name" value="MFS_dom"/>
</dbReference>
<evidence type="ECO:0000313" key="13">
    <source>
        <dbReference type="EMBL" id="HCK01870.1"/>
    </source>
</evidence>
<dbReference type="InterPro" id="IPR011701">
    <property type="entry name" value="MFS"/>
</dbReference>
<feature type="transmembrane region" description="Helical" evidence="11">
    <location>
        <begin position="386"/>
        <end position="404"/>
    </location>
</feature>
<feature type="domain" description="Major facilitator superfamily (MFS) profile" evidence="12">
    <location>
        <begin position="23"/>
        <end position="409"/>
    </location>
</feature>
<dbReference type="NCBIfam" id="TIGR00885">
    <property type="entry name" value="fucP"/>
    <property type="match status" value="1"/>
</dbReference>
<feature type="transmembrane region" description="Helical" evidence="11">
    <location>
        <begin position="20"/>
        <end position="41"/>
    </location>
</feature>
<keyword evidence="10 11" id="KW-0472">Membrane</keyword>
<comment type="caution">
    <text evidence="13">The sequence shown here is derived from an EMBL/GenBank/DDBJ whole genome shotgun (WGS) entry which is preliminary data.</text>
</comment>
<dbReference type="PROSITE" id="PS50850">
    <property type="entry name" value="MFS"/>
    <property type="match status" value="1"/>
</dbReference>
<comment type="similarity">
    <text evidence="3">Belongs to the major facilitator superfamily. FHS transporter (TC 2.A.1.7) family.</text>
</comment>
<keyword evidence="7" id="KW-0762">Sugar transport</keyword>
<evidence type="ECO:0000256" key="6">
    <source>
        <dbReference type="ARBA" id="ARBA00022519"/>
    </source>
</evidence>
<dbReference type="InterPro" id="IPR005275">
    <property type="entry name" value="Lfuc_symporter_FucP"/>
</dbReference>
<keyword evidence="8 11" id="KW-0812">Transmembrane</keyword>
<feature type="transmembrane region" description="Helical" evidence="11">
    <location>
        <begin position="88"/>
        <end position="107"/>
    </location>
</feature>
<evidence type="ECO:0000256" key="2">
    <source>
        <dbReference type="ARBA" id="ARBA00004429"/>
    </source>
</evidence>
<dbReference type="CDD" id="cd17394">
    <property type="entry name" value="MFS_FucP_like"/>
    <property type="match status" value="1"/>
</dbReference>
<dbReference type="Pfam" id="PF07690">
    <property type="entry name" value="MFS_1"/>
    <property type="match status" value="1"/>
</dbReference>
<evidence type="ECO:0000256" key="8">
    <source>
        <dbReference type="ARBA" id="ARBA00022692"/>
    </source>
</evidence>
<comment type="function">
    <text evidence="1">Intake of glucose and galactose.</text>
</comment>
<evidence type="ECO:0000259" key="12">
    <source>
        <dbReference type="PROSITE" id="PS50850"/>
    </source>
</evidence>
<proteinExistence type="inferred from homology"/>
<dbReference type="PANTHER" id="PTHR43702:SF3">
    <property type="entry name" value="PROTEIN TSGA"/>
    <property type="match status" value="1"/>
</dbReference>
<dbReference type="PANTHER" id="PTHR43702">
    <property type="entry name" value="L-FUCOSE-PROTON SYMPORTER"/>
    <property type="match status" value="1"/>
</dbReference>
<reference evidence="13 14" key="1">
    <citation type="journal article" date="2018" name="Nat. Biotechnol.">
        <title>A standardized bacterial taxonomy based on genome phylogeny substantially revises the tree of life.</title>
        <authorList>
            <person name="Parks D.H."/>
            <person name="Chuvochina M."/>
            <person name="Waite D.W."/>
            <person name="Rinke C."/>
            <person name="Skarshewski A."/>
            <person name="Chaumeil P.A."/>
            <person name="Hugenholtz P."/>
        </authorList>
    </citation>
    <scope>NUCLEOTIDE SEQUENCE [LARGE SCALE GENOMIC DNA]</scope>
    <source>
        <strain evidence="13">UBA11264</strain>
    </source>
</reference>
<dbReference type="Proteomes" id="UP000262210">
    <property type="component" value="Unassembled WGS sequence"/>
</dbReference>
<keyword evidence="6" id="KW-0997">Cell inner membrane</keyword>
<dbReference type="NCBIfam" id="TIGR01272">
    <property type="entry name" value="gluP"/>
    <property type="match status" value="1"/>
</dbReference>
<evidence type="ECO:0000256" key="4">
    <source>
        <dbReference type="ARBA" id="ARBA00022448"/>
    </source>
</evidence>
<gene>
    <name evidence="13" type="primary">fucP</name>
    <name evidence="13" type="ORF">DHV72_17885</name>
</gene>
<feature type="transmembrane region" description="Helical" evidence="11">
    <location>
        <begin position="302"/>
        <end position="321"/>
    </location>
</feature>
<keyword evidence="9 11" id="KW-1133">Transmembrane helix</keyword>
<keyword evidence="4" id="KW-0813">Transport</keyword>
<dbReference type="EMBL" id="DPSM01000024">
    <property type="protein sequence ID" value="HCK01870.1"/>
    <property type="molecule type" value="Genomic_DNA"/>
</dbReference>
<evidence type="ECO:0000256" key="3">
    <source>
        <dbReference type="ARBA" id="ARBA00009120"/>
    </source>
</evidence>
<evidence type="ECO:0000256" key="7">
    <source>
        <dbReference type="ARBA" id="ARBA00022597"/>
    </source>
</evidence>
<dbReference type="GO" id="GO:0005354">
    <property type="term" value="F:galactose transmembrane transporter activity"/>
    <property type="evidence" value="ECO:0007669"/>
    <property type="project" value="InterPro"/>
</dbReference>
<feature type="transmembrane region" description="Helical" evidence="11">
    <location>
        <begin position="113"/>
        <end position="134"/>
    </location>
</feature>
<dbReference type="Gene3D" id="1.20.1250.20">
    <property type="entry name" value="MFS general substrate transporter like domains"/>
    <property type="match status" value="2"/>
</dbReference>
<comment type="subcellular location">
    <subcellularLocation>
        <location evidence="2">Cell inner membrane</location>
        <topology evidence="2">Multi-pass membrane protein</topology>
    </subcellularLocation>
</comment>